<dbReference type="InterPro" id="IPR023846">
    <property type="entry name" value="CHP04042_MSMEG0570"/>
</dbReference>
<dbReference type="EMBL" id="LT629750">
    <property type="protein sequence ID" value="SDT47800.1"/>
    <property type="molecule type" value="Genomic_DNA"/>
</dbReference>
<sequence>MPEMLFQIRWPDGATEQCYSPSLVIKDHLEVGTTYDVAEFMRRSRTALMIASDRVREKYGFACSRAMGQLAKLEASAQRFEASSNAGVTITSFHE</sequence>
<keyword evidence="2" id="KW-1185">Reference proteome</keyword>
<gene>
    <name evidence="1" type="ORF">SAMN05444158_6343</name>
</gene>
<accession>A0A1H2APE4</accession>
<organism evidence="1 2">
    <name type="scientific">Bradyrhizobium canariense</name>
    <dbReference type="NCBI Taxonomy" id="255045"/>
    <lineage>
        <taxon>Bacteria</taxon>
        <taxon>Pseudomonadati</taxon>
        <taxon>Pseudomonadota</taxon>
        <taxon>Alphaproteobacteria</taxon>
        <taxon>Hyphomicrobiales</taxon>
        <taxon>Nitrobacteraceae</taxon>
        <taxon>Bradyrhizobium</taxon>
    </lineage>
</organism>
<evidence type="ECO:0000313" key="2">
    <source>
        <dbReference type="Proteomes" id="UP000243904"/>
    </source>
</evidence>
<name>A0A1H2APE4_9BRAD</name>
<dbReference type="NCBIfam" id="TIGR04042">
    <property type="entry name" value="MSMEG_0570_fam"/>
    <property type="match status" value="1"/>
</dbReference>
<dbReference type="Proteomes" id="UP000243904">
    <property type="component" value="Chromosome I"/>
</dbReference>
<dbReference type="AlphaFoldDB" id="A0A1H2APE4"/>
<dbReference type="RefSeq" id="WP_146690108.1">
    <property type="nucleotide sequence ID" value="NZ_LT629750.1"/>
</dbReference>
<evidence type="ECO:0000313" key="1">
    <source>
        <dbReference type="EMBL" id="SDT47800.1"/>
    </source>
</evidence>
<protein>
    <submittedName>
        <fullName evidence="1">MSMEG_0570 family protein</fullName>
    </submittedName>
</protein>
<proteinExistence type="predicted"/>
<reference evidence="2" key="1">
    <citation type="submission" date="2016-10" db="EMBL/GenBank/DDBJ databases">
        <authorList>
            <person name="Varghese N."/>
            <person name="Submissions S."/>
        </authorList>
    </citation>
    <scope>NUCLEOTIDE SEQUENCE [LARGE SCALE GENOMIC DNA]</scope>
    <source>
        <strain evidence="2">GAS369</strain>
    </source>
</reference>